<dbReference type="EC" id="5.2.1.8" evidence="6"/>
<keyword evidence="7" id="KW-1185">Reference proteome</keyword>
<dbReference type="EMBL" id="JAUSRO010000018">
    <property type="protein sequence ID" value="MDP9902450.1"/>
    <property type="molecule type" value="Genomic_DNA"/>
</dbReference>
<dbReference type="InterPro" id="IPR050245">
    <property type="entry name" value="PrsA_foldase"/>
</dbReference>
<evidence type="ECO:0000259" key="5">
    <source>
        <dbReference type="PROSITE" id="PS50198"/>
    </source>
</evidence>
<dbReference type="Proteomes" id="UP001226867">
    <property type="component" value="Unassembled WGS sequence"/>
</dbReference>
<keyword evidence="2 3" id="KW-0413">Isomerase</keyword>
<dbReference type="RefSeq" id="WP_307692192.1">
    <property type="nucleotide sequence ID" value="NZ_JAUSRO010000018.1"/>
</dbReference>
<evidence type="ECO:0000256" key="3">
    <source>
        <dbReference type="PROSITE-ProRule" id="PRU00278"/>
    </source>
</evidence>
<dbReference type="GO" id="GO:0003755">
    <property type="term" value="F:peptidyl-prolyl cis-trans isomerase activity"/>
    <property type="evidence" value="ECO:0007669"/>
    <property type="project" value="UniProtKB-EC"/>
</dbReference>
<sequence length="310" mass="32941">MKPINKRSNCIAPGVRMAVGAMLVACLGVAAAQAPRPTVARLGDLSIGQAEVEQLIQSVPEAERAALKGNRAAIDNWLRQRLASEAVLREARSKGWAERPEVKARVDAATKEITQRIISSSYLESVAQVPVDFPSDAELAAAYEQGKAGFGVPAIYRVAQIFLATPTDDPAATAKVATSAKTLAGEAQHGDFANLARTRSEDKPTAERGGEVGSLTLAQLLPEVRNAVLALKVGEVSDAVKSDTGFHIVKLLDMQPARIATLQEMTPRLQLALRQQRQQQLVQAYLSSLAPPASVTIDSAALDAALRKAP</sequence>
<comment type="caution">
    <text evidence="6">The sequence shown here is derived from an EMBL/GenBank/DDBJ whole genome shotgun (WGS) entry which is preliminary data.</text>
</comment>
<dbReference type="InterPro" id="IPR023058">
    <property type="entry name" value="PPIase_PpiC_CS"/>
</dbReference>
<dbReference type="SUPFAM" id="SSF109998">
    <property type="entry name" value="Triger factor/SurA peptide-binding domain-like"/>
    <property type="match status" value="1"/>
</dbReference>
<evidence type="ECO:0000313" key="7">
    <source>
        <dbReference type="Proteomes" id="UP001226867"/>
    </source>
</evidence>
<dbReference type="InterPro" id="IPR027304">
    <property type="entry name" value="Trigger_fact/SurA_dom_sf"/>
</dbReference>
<feature type="chain" id="PRO_5045959698" evidence="4">
    <location>
        <begin position="33"/>
        <end position="310"/>
    </location>
</feature>
<dbReference type="Gene3D" id="3.10.50.40">
    <property type="match status" value="1"/>
</dbReference>
<evidence type="ECO:0000256" key="1">
    <source>
        <dbReference type="ARBA" id="ARBA00007656"/>
    </source>
</evidence>
<keyword evidence="3" id="KW-0697">Rotamase</keyword>
<feature type="domain" description="PpiC" evidence="5">
    <location>
        <begin position="153"/>
        <end position="253"/>
    </location>
</feature>
<accession>A0ABT9SE21</accession>
<reference evidence="6 7" key="1">
    <citation type="submission" date="2023-07" db="EMBL/GenBank/DDBJ databases">
        <title>Sorghum-associated microbial communities from plants grown in Nebraska, USA.</title>
        <authorList>
            <person name="Schachtman D."/>
        </authorList>
    </citation>
    <scope>NUCLEOTIDE SEQUENCE [LARGE SCALE GENOMIC DNA]</scope>
    <source>
        <strain evidence="6 7">DS1607</strain>
    </source>
</reference>
<keyword evidence="4" id="KW-0732">Signal</keyword>
<dbReference type="PROSITE" id="PS01096">
    <property type="entry name" value="PPIC_PPIASE_1"/>
    <property type="match status" value="1"/>
</dbReference>
<dbReference type="PANTHER" id="PTHR47245:SF3">
    <property type="entry name" value="PEPTIDYL-PROLYL CIS-TRANS ISOMERASE, PPIC-TYPE-RELATED"/>
    <property type="match status" value="1"/>
</dbReference>
<dbReference type="InterPro" id="IPR000297">
    <property type="entry name" value="PPIase_PpiC"/>
</dbReference>
<organism evidence="6 7">
    <name type="scientific">Variovorax ginsengisoli</name>
    <dbReference type="NCBI Taxonomy" id="363844"/>
    <lineage>
        <taxon>Bacteria</taxon>
        <taxon>Pseudomonadati</taxon>
        <taxon>Pseudomonadota</taxon>
        <taxon>Betaproteobacteria</taxon>
        <taxon>Burkholderiales</taxon>
        <taxon>Comamonadaceae</taxon>
        <taxon>Variovorax</taxon>
    </lineage>
</organism>
<dbReference type="InterPro" id="IPR046357">
    <property type="entry name" value="PPIase_dom_sf"/>
</dbReference>
<gene>
    <name evidence="6" type="ORF">J2W36_004727</name>
</gene>
<dbReference type="PROSITE" id="PS50198">
    <property type="entry name" value="PPIC_PPIASE_2"/>
    <property type="match status" value="1"/>
</dbReference>
<evidence type="ECO:0000256" key="2">
    <source>
        <dbReference type="ARBA" id="ARBA00023235"/>
    </source>
</evidence>
<evidence type="ECO:0000256" key="4">
    <source>
        <dbReference type="SAM" id="SignalP"/>
    </source>
</evidence>
<protein>
    <submittedName>
        <fullName evidence="6">Peptidylprolyl isomerase</fullName>
        <ecNumber evidence="6">5.2.1.8</ecNumber>
    </submittedName>
</protein>
<feature type="signal peptide" evidence="4">
    <location>
        <begin position="1"/>
        <end position="32"/>
    </location>
</feature>
<proteinExistence type="inferred from homology"/>
<comment type="similarity">
    <text evidence="1">Belongs to the PpiC/parvulin rotamase family.</text>
</comment>
<name>A0ABT9SE21_9BURK</name>
<dbReference type="PANTHER" id="PTHR47245">
    <property type="entry name" value="PEPTIDYLPROLYL ISOMERASE"/>
    <property type="match status" value="1"/>
</dbReference>
<dbReference type="Pfam" id="PF00639">
    <property type="entry name" value="Rotamase"/>
    <property type="match status" value="1"/>
</dbReference>
<evidence type="ECO:0000313" key="6">
    <source>
        <dbReference type="EMBL" id="MDP9902450.1"/>
    </source>
</evidence>
<dbReference type="SUPFAM" id="SSF54534">
    <property type="entry name" value="FKBP-like"/>
    <property type="match status" value="1"/>
</dbReference>